<dbReference type="Gene3D" id="1.10.260.40">
    <property type="entry name" value="lambda repressor-like DNA-binding domains"/>
    <property type="match status" value="1"/>
</dbReference>
<keyword evidence="7" id="KW-1185">Reference proteome</keyword>
<dbReference type="PANTHER" id="PTHR30146">
    <property type="entry name" value="LACI-RELATED TRANSCRIPTIONAL REPRESSOR"/>
    <property type="match status" value="1"/>
</dbReference>
<dbReference type="CDD" id="cd01392">
    <property type="entry name" value="HTH_LacI"/>
    <property type="match status" value="1"/>
</dbReference>
<protein>
    <submittedName>
        <fullName evidence="6">LacI family transcriptional regulator</fullName>
    </submittedName>
</protein>
<evidence type="ECO:0000256" key="1">
    <source>
        <dbReference type="ARBA" id="ARBA00023015"/>
    </source>
</evidence>
<dbReference type="GO" id="GO:0000976">
    <property type="term" value="F:transcription cis-regulatory region binding"/>
    <property type="evidence" value="ECO:0007669"/>
    <property type="project" value="TreeGrafter"/>
</dbReference>
<dbReference type="Gene3D" id="3.40.50.2300">
    <property type="match status" value="2"/>
</dbReference>
<name>A0A367YWL3_9ACTN</name>
<keyword evidence="2" id="KW-0238">DNA-binding</keyword>
<dbReference type="SUPFAM" id="SSF47413">
    <property type="entry name" value="lambda repressor-like DNA-binding domains"/>
    <property type="match status" value="1"/>
</dbReference>
<dbReference type="InterPro" id="IPR028082">
    <property type="entry name" value="Peripla_BP_I"/>
</dbReference>
<keyword evidence="3" id="KW-0804">Transcription</keyword>
<dbReference type="CDD" id="cd06267">
    <property type="entry name" value="PBP1_LacI_sugar_binding-like"/>
    <property type="match status" value="1"/>
</dbReference>
<dbReference type="RefSeq" id="WP_114125806.1">
    <property type="nucleotide sequence ID" value="NZ_QOUI01000003.1"/>
</dbReference>
<dbReference type="PROSITE" id="PS50932">
    <property type="entry name" value="HTH_LACI_2"/>
    <property type="match status" value="1"/>
</dbReference>
<evidence type="ECO:0000313" key="6">
    <source>
        <dbReference type="EMBL" id="RCK70264.1"/>
    </source>
</evidence>
<dbReference type="Pfam" id="PF13377">
    <property type="entry name" value="Peripla_BP_3"/>
    <property type="match status" value="1"/>
</dbReference>
<reference evidence="6 7" key="1">
    <citation type="submission" date="2018-07" db="EMBL/GenBank/DDBJ databases">
        <title>Desertimonas flava gen. nov. sp. nov.</title>
        <authorList>
            <person name="Liu S."/>
        </authorList>
    </citation>
    <scope>NUCLEOTIDE SEQUENCE [LARGE SCALE GENOMIC DNA]</scope>
    <source>
        <strain evidence="6 7">16Sb5-5</strain>
    </source>
</reference>
<dbReference type="SMART" id="SM00354">
    <property type="entry name" value="HTH_LACI"/>
    <property type="match status" value="1"/>
</dbReference>
<dbReference type="Proteomes" id="UP000252770">
    <property type="component" value="Unassembled WGS sequence"/>
</dbReference>
<proteinExistence type="predicted"/>
<feature type="region of interest" description="Disordered" evidence="4">
    <location>
        <begin position="316"/>
        <end position="339"/>
    </location>
</feature>
<feature type="compositionally biased region" description="Basic and acidic residues" evidence="4">
    <location>
        <begin position="330"/>
        <end position="339"/>
    </location>
</feature>
<dbReference type="SUPFAM" id="SSF53822">
    <property type="entry name" value="Periplasmic binding protein-like I"/>
    <property type="match status" value="1"/>
</dbReference>
<evidence type="ECO:0000259" key="5">
    <source>
        <dbReference type="PROSITE" id="PS50932"/>
    </source>
</evidence>
<dbReference type="InterPro" id="IPR000843">
    <property type="entry name" value="HTH_LacI"/>
</dbReference>
<evidence type="ECO:0000256" key="4">
    <source>
        <dbReference type="SAM" id="MobiDB-lite"/>
    </source>
</evidence>
<evidence type="ECO:0000256" key="2">
    <source>
        <dbReference type="ARBA" id="ARBA00023125"/>
    </source>
</evidence>
<dbReference type="PRINTS" id="PR00036">
    <property type="entry name" value="HTHLACI"/>
</dbReference>
<dbReference type="PROSITE" id="PS00356">
    <property type="entry name" value="HTH_LACI_1"/>
    <property type="match status" value="1"/>
</dbReference>
<accession>A0A367YWL3</accession>
<feature type="domain" description="HTH lacI-type" evidence="5">
    <location>
        <begin position="5"/>
        <end position="60"/>
    </location>
</feature>
<evidence type="ECO:0000256" key="3">
    <source>
        <dbReference type="ARBA" id="ARBA00023163"/>
    </source>
</evidence>
<evidence type="ECO:0000313" key="7">
    <source>
        <dbReference type="Proteomes" id="UP000252770"/>
    </source>
</evidence>
<dbReference type="InterPro" id="IPR046335">
    <property type="entry name" value="LacI/GalR-like_sensor"/>
</dbReference>
<dbReference type="AlphaFoldDB" id="A0A367YWL3"/>
<dbReference type="EMBL" id="QOUI01000003">
    <property type="protein sequence ID" value="RCK70264.1"/>
    <property type="molecule type" value="Genomic_DNA"/>
</dbReference>
<comment type="caution">
    <text evidence="6">The sequence shown here is derived from an EMBL/GenBank/DDBJ whole genome shotgun (WGS) entry which is preliminary data.</text>
</comment>
<sequence length="339" mass="36507">MVTRVTIEDVARRAGVSNMTVSNVINQRPGRVGEETRARVLQAIDELGYRVNLTARQLRSGRTGTIGLAVPDLQSEYHTALADRLVDRLERHGLRLVLERTAARLSAELDSLSAPRLDAYDGFVLSVVAGDAEALAAVRPRTPVVLIGEQTVPDRFDHVLMDNVGGARLATATLLRSGARRIALLGGGDDPEHSMPHLRTQGYRAAHAEAGVEVVEELVRPSSFTRRDGHRLVEELVAAGEPFDAVFALTDSAALGALRALADAGLRVPEDVQVIGFDDLDAGRWSVPRLSTVDPGNDAMADAVCELLLARIEGGPDPRPTRVVMPPPRLVERGSTRLS</sequence>
<keyword evidence="1" id="KW-0805">Transcription regulation</keyword>
<dbReference type="InterPro" id="IPR010982">
    <property type="entry name" value="Lambda_DNA-bd_dom_sf"/>
</dbReference>
<dbReference type="GO" id="GO:0003700">
    <property type="term" value="F:DNA-binding transcription factor activity"/>
    <property type="evidence" value="ECO:0007669"/>
    <property type="project" value="TreeGrafter"/>
</dbReference>
<gene>
    <name evidence="6" type="ORF">DT076_06275</name>
</gene>
<dbReference type="PANTHER" id="PTHR30146:SF153">
    <property type="entry name" value="LACTOSE OPERON REPRESSOR"/>
    <property type="match status" value="1"/>
</dbReference>
<organism evidence="6 7">
    <name type="scientific">Desertihabitans brevis</name>
    <dbReference type="NCBI Taxonomy" id="2268447"/>
    <lineage>
        <taxon>Bacteria</taxon>
        <taxon>Bacillati</taxon>
        <taxon>Actinomycetota</taxon>
        <taxon>Actinomycetes</taxon>
        <taxon>Propionibacteriales</taxon>
        <taxon>Propionibacteriaceae</taxon>
        <taxon>Desertihabitans</taxon>
    </lineage>
</organism>
<dbReference type="Pfam" id="PF00356">
    <property type="entry name" value="LacI"/>
    <property type="match status" value="1"/>
</dbReference>